<keyword evidence="3" id="KW-1185">Reference proteome</keyword>
<proteinExistence type="predicted"/>
<sequence length="193" mass="19760">MLFCTLCTHYLMACSQCPDMAGTRVVLAAGDAGRSLGCPCLASPAAARVGVPRGVCAPGSGQACRREGVRSGERPGRRGCASLGERARDGDCGAGGCVRPEARGTVGAPRRTPRGSRSSGGASFAECLCLRLTPASAPESCGCSGLAEPLHAACLGHPETLLLHSCRLPGSCTRPSEVTGPRYSWKSCLELDP</sequence>
<name>A0ABN8XT14_RANTA</name>
<organism evidence="2 3">
    <name type="scientific">Rangifer tarandus platyrhynchus</name>
    <name type="common">Svalbard reindeer</name>
    <dbReference type="NCBI Taxonomy" id="3082113"/>
    <lineage>
        <taxon>Eukaryota</taxon>
        <taxon>Metazoa</taxon>
        <taxon>Chordata</taxon>
        <taxon>Craniata</taxon>
        <taxon>Vertebrata</taxon>
        <taxon>Euteleostomi</taxon>
        <taxon>Mammalia</taxon>
        <taxon>Eutheria</taxon>
        <taxon>Laurasiatheria</taxon>
        <taxon>Artiodactyla</taxon>
        <taxon>Ruminantia</taxon>
        <taxon>Pecora</taxon>
        <taxon>Cervidae</taxon>
        <taxon>Odocoileinae</taxon>
        <taxon>Rangifer</taxon>
    </lineage>
</organism>
<feature type="chain" id="PRO_5046019731" evidence="1">
    <location>
        <begin position="16"/>
        <end position="193"/>
    </location>
</feature>
<reference evidence="2" key="1">
    <citation type="submission" date="2023-04" db="EMBL/GenBank/DDBJ databases">
        <authorList>
            <consortium name="ELIXIR-Norway"/>
        </authorList>
    </citation>
    <scope>NUCLEOTIDE SEQUENCE [LARGE SCALE GENOMIC DNA]</scope>
</reference>
<feature type="signal peptide" evidence="1">
    <location>
        <begin position="1"/>
        <end position="15"/>
    </location>
</feature>
<dbReference type="EMBL" id="OX459937">
    <property type="protein sequence ID" value="CAI9152094.1"/>
    <property type="molecule type" value="Genomic_DNA"/>
</dbReference>
<evidence type="ECO:0000313" key="2">
    <source>
        <dbReference type="EMBL" id="CAI9152094.1"/>
    </source>
</evidence>
<gene>
    <name evidence="2" type="ORF">MRATA1EN1_LOCUS1056</name>
</gene>
<dbReference type="Proteomes" id="UP001176941">
    <property type="component" value="Chromosome 1"/>
</dbReference>
<keyword evidence="1" id="KW-0732">Signal</keyword>
<evidence type="ECO:0000256" key="1">
    <source>
        <dbReference type="SAM" id="SignalP"/>
    </source>
</evidence>
<protein>
    <submittedName>
        <fullName evidence="2">Uncharacterized protein</fullName>
    </submittedName>
</protein>
<accession>A0ABN8XT14</accession>
<evidence type="ECO:0000313" key="3">
    <source>
        <dbReference type="Proteomes" id="UP001176941"/>
    </source>
</evidence>